<dbReference type="AlphaFoldDB" id="A0A2N0P991"/>
<reference evidence="2 3" key="1">
    <citation type="submission" date="2016-04" db="EMBL/GenBank/DDBJ databases">
        <title>Genome analyses suggest a sexual origin of heterokaryosis in a supposedly ancient asexual fungus.</title>
        <authorList>
            <person name="Ropars J."/>
            <person name="Sedzielewska K."/>
            <person name="Noel J."/>
            <person name="Charron P."/>
            <person name="Farinelli L."/>
            <person name="Marton T."/>
            <person name="Kruger M."/>
            <person name="Pelin A."/>
            <person name="Brachmann A."/>
            <person name="Corradi N."/>
        </authorList>
    </citation>
    <scope>NUCLEOTIDE SEQUENCE [LARGE SCALE GENOMIC DNA]</scope>
    <source>
        <strain evidence="2 3">A5</strain>
    </source>
</reference>
<sequence length="105" mass="12311">MRDINIPFTRVLFEKSTSLLGLLLRSIKTKIWLKRYEEVVEIERKRGIGKKIREVDLDNKEPPNKSLQSPLSSKNTNLATTAHEIRRKVYMEVFAPDWNNLEDEA</sequence>
<comment type="caution">
    <text evidence="2">The sequence shown here is derived from an EMBL/GenBank/DDBJ whole genome shotgun (WGS) entry which is preliminary data.</text>
</comment>
<organism evidence="2 3">
    <name type="scientific">Rhizophagus irregularis</name>
    <dbReference type="NCBI Taxonomy" id="588596"/>
    <lineage>
        <taxon>Eukaryota</taxon>
        <taxon>Fungi</taxon>
        <taxon>Fungi incertae sedis</taxon>
        <taxon>Mucoromycota</taxon>
        <taxon>Glomeromycotina</taxon>
        <taxon>Glomeromycetes</taxon>
        <taxon>Glomerales</taxon>
        <taxon>Glomeraceae</taxon>
        <taxon>Rhizophagus</taxon>
    </lineage>
</organism>
<name>A0A2N0P991_9GLOM</name>
<dbReference type="Proteomes" id="UP000232722">
    <property type="component" value="Unassembled WGS sequence"/>
</dbReference>
<proteinExistence type="predicted"/>
<accession>A0A2N0P991</accession>
<evidence type="ECO:0000313" key="2">
    <source>
        <dbReference type="EMBL" id="PKC03400.1"/>
    </source>
</evidence>
<evidence type="ECO:0000313" key="3">
    <source>
        <dbReference type="Proteomes" id="UP000232722"/>
    </source>
</evidence>
<evidence type="ECO:0000256" key="1">
    <source>
        <dbReference type="SAM" id="MobiDB-lite"/>
    </source>
</evidence>
<feature type="region of interest" description="Disordered" evidence="1">
    <location>
        <begin position="55"/>
        <end position="78"/>
    </location>
</feature>
<protein>
    <submittedName>
        <fullName evidence="2">Uncharacterized protein</fullName>
    </submittedName>
</protein>
<feature type="compositionally biased region" description="Polar residues" evidence="1">
    <location>
        <begin position="65"/>
        <end position="78"/>
    </location>
</feature>
<dbReference type="VEuPathDB" id="FungiDB:RhiirA1_402265"/>
<reference evidence="2 3" key="2">
    <citation type="submission" date="2017-09" db="EMBL/GenBank/DDBJ databases">
        <title>Extensive intraspecific genome diversity in a model arbuscular mycorrhizal fungus.</title>
        <authorList>
            <person name="Chen E.C."/>
            <person name="Morin E."/>
            <person name="Beaudet D."/>
            <person name="Noel J."/>
            <person name="Ndikumana S."/>
            <person name="Charron P."/>
            <person name="St-Onge C."/>
            <person name="Giorgi J."/>
            <person name="Grigoriev I.V."/>
            <person name="Roux C."/>
            <person name="Martin F.M."/>
            <person name="Corradi N."/>
        </authorList>
    </citation>
    <scope>NUCLEOTIDE SEQUENCE [LARGE SCALE GENOMIC DNA]</scope>
    <source>
        <strain evidence="2 3">A5</strain>
    </source>
</reference>
<dbReference type="EMBL" id="LLXJ01001191">
    <property type="protein sequence ID" value="PKC03400.1"/>
    <property type="molecule type" value="Genomic_DNA"/>
</dbReference>
<gene>
    <name evidence="2" type="ORF">RhiirA5_380194</name>
</gene>